<evidence type="ECO:0000256" key="6">
    <source>
        <dbReference type="ARBA" id="ARBA00023239"/>
    </source>
</evidence>
<dbReference type="GO" id="GO:0008295">
    <property type="term" value="P:spermidine biosynthetic process"/>
    <property type="evidence" value="ECO:0007669"/>
    <property type="project" value="InterPro"/>
</dbReference>
<evidence type="ECO:0000256" key="7">
    <source>
        <dbReference type="ARBA" id="ARBA00023270"/>
    </source>
</evidence>
<keyword evidence="5" id="KW-0865">Zymogen</keyword>
<dbReference type="PANTHER" id="PTHR33866:SF2">
    <property type="entry name" value="S-ADENOSYLMETHIONINE DECARBOXYLASE PROENZYME"/>
    <property type="match status" value="1"/>
</dbReference>
<evidence type="ECO:0000256" key="3">
    <source>
        <dbReference type="ARBA" id="ARBA00022813"/>
    </source>
</evidence>
<sequence length="127" mass="14249">MHVIVDGFGGDPEQLADENVVRAILDLYPEEMGMTKIAPPTVVHYRGTKPEDWGVSGYVMIAESHISVHTFPERRLIWVDIFSCKEFEAASVVDDLRRRFGLREMRVNILERGLEAVQPAAAPAGRT</sequence>
<evidence type="ECO:0000313" key="9">
    <source>
        <dbReference type="EMBL" id="KKL91028.1"/>
    </source>
</evidence>
<dbReference type="GO" id="GO:0005829">
    <property type="term" value="C:cytosol"/>
    <property type="evidence" value="ECO:0007669"/>
    <property type="project" value="TreeGrafter"/>
</dbReference>
<keyword evidence="2" id="KW-0210">Decarboxylase</keyword>
<keyword evidence="6" id="KW-0456">Lyase</keyword>
<keyword evidence="7" id="KW-0704">Schiff base</keyword>
<name>A0A0F9FXG6_9ZZZZ</name>
<evidence type="ECO:0000256" key="5">
    <source>
        <dbReference type="ARBA" id="ARBA00023145"/>
    </source>
</evidence>
<dbReference type="AlphaFoldDB" id="A0A0F9FXG6"/>
<accession>A0A0F9FXG6</accession>
<protein>
    <recommendedName>
        <fullName evidence="10">S-adenosylmethionine decarboxylase proenzyme</fullName>
    </recommendedName>
</protein>
<dbReference type="InterPro" id="IPR016067">
    <property type="entry name" value="S-AdoMet_deCO2ase_core"/>
</dbReference>
<dbReference type="InterPro" id="IPR003826">
    <property type="entry name" value="AdoMetDC_fam_prok"/>
</dbReference>
<keyword evidence="8" id="KW-0670">Pyruvate</keyword>
<evidence type="ECO:0000256" key="8">
    <source>
        <dbReference type="ARBA" id="ARBA00023317"/>
    </source>
</evidence>
<dbReference type="EMBL" id="LAZR01019845">
    <property type="protein sequence ID" value="KKL91028.1"/>
    <property type="molecule type" value="Genomic_DNA"/>
</dbReference>
<keyword evidence="4" id="KW-0620">Polyamine biosynthesis</keyword>
<evidence type="ECO:0000256" key="2">
    <source>
        <dbReference type="ARBA" id="ARBA00022793"/>
    </source>
</evidence>
<dbReference type="PANTHER" id="PTHR33866">
    <property type="entry name" value="S-ADENOSYLMETHIONINE DECARBOXYLASE PROENZYME"/>
    <property type="match status" value="1"/>
</dbReference>
<evidence type="ECO:0008006" key="10">
    <source>
        <dbReference type="Google" id="ProtNLM"/>
    </source>
</evidence>
<dbReference type="SUPFAM" id="SSF56276">
    <property type="entry name" value="S-adenosylmethionine decarboxylase"/>
    <property type="match status" value="1"/>
</dbReference>
<proteinExistence type="predicted"/>
<comment type="caution">
    <text evidence="9">The sequence shown here is derived from an EMBL/GenBank/DDBJ whole genome shotgun (WGS) entry which is preliminary data.</text>
</comment>
<evidence type="ECO:0000256" key="4">
    <source>
        <dbReference type="ARBA" id="ARBA00023115"/>
    </source>
</evidence>
<keyword evidence="3" id="KW-0068">Autocatalytic cleavage</keyword>
<gene>
    <name evidence="9" type="ORF">LCGC14_1898790</name>
</gene>
<organism evidence="9">
    <name type="scientific">marine sediment metagenome</name>
    <dbReference type="NCBI Taxonomy" id="412755"/>
    <lineage>
        <taxon>unclassified sequences</taxon>
        <taxon>metagenomes</taxon>
        <taxon>ecological metagenomes</taxon>
    </lineage>
</organism>
<evidence type="ECO:0000256" key="1">
    <source>
        <dbReference type="ARBA" id="ARBA00001928"/>
    </source>
</evidence>
<dbReference type="Pfam" id="PF02675">
    <property type="entry name" value="AdoMet_dc"/>
    <property type="match status" value="1"/>
</dbReference>
<comment type="cofactor">
    <cofactor evidence="1">
        <name>pyruvate</name>
        <dbReference type="ChEBI" id="CHEBI:15361"/>
    </cofactor>
</comment>
<reference evidence="9" key="1">
    <citation type="journal article" date="2015" name="Nature">
        <title>Complex archaea that bridge the gap between prokaryotes and eukaryotes.</title>
        <authorList>
            <person name="Spang A."/>
            <person name="Saw J.H."/>
            <person name="Jorgensen S.L."/>
            <person name="Zaremba-Niedzwiedzka K."/>
            <person name="Martijn J."/>
            <person name="Lind A.E."/>
            <person name="van Eijk R."/>
            <person name="Schleper C."/>
            <person name="Guy L."/>
            <person name="Ettema T.J."/>
        </authorList>
    </citation>
    <scope>NUCLEOTIDE SEQUENCE</scope>
</reference>
<dbReference type="Gene3D" id="3.60.90.10">
    <property type="entry name" value="S-adenosylmethionine decarboxylase"/>
    <property type="match status" value="1"/>
</dbReference>
<dbReference type="GO" id="GO:0004014">
    <property type="term" value="F:adenosylmethionine decarboxylase activity"/>
    <property type="evidence" value="ECO:0007669"/>
    <property type="project" value="InterPro"/>
</dbReference>